<evidence type="ECO:0000313" key="2">
    <source>
        <dbReference type="Proteomes" id="UP000029861"/>
    </source>
</evidence>
<dbReference type="RefSeq" id="WP_034318361.1">
    <property type="nucleotide sequence ID" value="NZ_FZND01000018.1"/>
</dbReference>
<protein>
    <submittedName>
        <fullName evidence="1">Uncharacterized protein</fullName>
    </submittedName>
</protein>
<gene>
    <name evidence="1" type="ORF">LS80_003150</name>
</gene>
<dbReference type="EMBL" id="JRPK02000007">
    <property type="protein sequence ID" value="TLD98828.1"/>
    <property type="molecule type" value="Genomic_DNA"/>
</dbReference>
<sequence length="87" mass="10085">MKVIGKIFHKMRVLYCRYVLSNVKVFGNFKIHSATIFHSVNGGEVWNIDSACLGYDSLSLLINGYSYSDMRRDYIGRFEVFAYCVKK</sequence>
<proteinExistence type="predicted"/>
<dbReference type="AlphaFoldDB" id="A0A4U8TH52"/>
<accession>A0A4U8TH52</accession>
<organism evidence="1 2">
    <name type="scientific">Helicobacter trogontum</name>
    <dbReference type="NCBI Taxonomy" id="50960"/>
    <lineage>
        <taxon>Bacteria</taxon>
        <taxon>Pseudomonadati</taxon>
        <taxon>Campylobacterota</taxon>
        <taxon>Epsilonproteobacteria</taxon>
        <taxon>Campylobacterales</taxon>
        <taxon>Helicobacteraceae</taxon>
        <taxon>Helicobacter</taxon>
    </lineage>
</organism>
<dbReference type="Proteomes" id="UP000029861">
    <property type="component" value="Unassembled WGS sequence"/>
</dbReference>
<reference evidence="1 2" key="1">
    <citation type="journal article" date="2014" name="Genome Announc.">
        <title>Draft genome sequences of eight enterohepatic helicobacter species isolated from both laboratory and wild rodents.</title>
        <authorList>
            <person name="Sheh A."/>
            <person name="Shen Z."/>
            <person name="Fox J.G."/>
        </authorList>
    </citation>
    <scope>NUCLEOTIDE SEQUENCE [LARGE SCALE GENOMIC DNA]</scope>
    <source>
        <strain evidence="1 2">ATCC 49310</strain>
    </source>
</reference>
<comment type="caution">
    <text evidence="1">The sequence shown here is derived from an EMBL/GenBank/DDBJ whole genome shotgun (WGS) entry which is preliminary data.</text>
</comment>
<name>A0A4U8TH52_9HELI</name>
<evidence type="ECO:0000313" key="1">
    <source>
        <dbReference type="EMBL" id="TLD98828.1"/>
    </source>
</evidence>